<evidence type="ECO:0000313" key="1">
    <source>
        <dbReference type="EMBL" id="KAF7134047.1"/>
    </source>
</evidence>
<accession>A0A8H6UH18</accession>
<name>A0A8H6UH18_9EURO</name>
<keyword evidence="3" id="KW-1185">Reference proteome</keyword>
<dbReference type="Proteomes" id="UP000662466">
    <property type="component" value="Unassembled WGS sequence"/>
</dbReference>
<dbReference type="AlphaFoldDB" id="A0A8H6UH18"/>
<reference evidence="1" key="1">
    <citation type="submission" date="2020-06" db="EMBL/GenBank/DDBJ databases">
        <title>Draft genome sequences of strains closely related to Aspergillus parafelis and Aspergillus hiratsukae.</title>
        <authorList>
            <person name="Dos Santos R.A.C."/>
            <person name="Rivero-Menendez O."/>
            <person name="Steenwyk J.L."/>
            <person name="Mead M.E."/>
            <person name="Goldman G.H."/>
            <person name="Alastruey-Izquierdo A."/>
            <person name="Rokas A."/>
        </authorList>
    </citation>
    <scope>NUCLEOTIDE SEQUENCE</scope>
    <source>
        <strain evidence="1">CNM-CM5793</strain>
        <strain evidence="2">CNM-CM6106</strain>
    </source>
</reference>
<evidence type="ECO:0000313" key="3">
    <source>
        <dbReference type="Proteomes" id="UP000630445"/>
    </source>
</evidence>
<proteinExistence type="predicted"/>
<dbReference type="EMBL" id="JACBAF010001893">
    <property type="protein sequence ID" value="KAF7171967.1"/>
    <property type="molecule type" value="Genomic_DNA"/>
</dbReference>
<protein>
    <submittedName>
        <fullName evidence="1">Uncharacterized protein</fullName>
    </submittedName>
</protein>
<dbReference type="Proteomes" id="UP000630445">
    <property type="component" value="Unassembled WGS sequence"/>
</dbReference>
<evidence type="ECO:0000313" key="2">
    <source>
        <dbReference type="EMBL" id="KAF7171967.1"/>
    </source>
</evidence>
<gene>
    <name evidence="1" type="ORF">CNMCM5793_005627</name>
    <name evidence="2" type="ORF">CNMCM6106_006273</name>
</gene>
<organism evidence="1 3">
    <name type="scientific">Aspergillus hiratsukae</name>
    <dbReference type="NCBI Taxonomy" id="1194566"/>
    <lineage>
        <taxon>Eukaryota</taxon>
        <taxon>Fungi</taxon>
        <taxon>Dikarya</taxon>
        <taxon>Ascomycota</taxon>
        <taxon>Pezizomycotina</taxon>
        <taxon>Eurotiomycetes</taxon>
        <taxon>Eurotiomycetidae</taxon>
        <taxon>Eurotiales</taxon>
        <taxon>Aspergillaceae</taxon>
        <taxon>Aspergillus</taxon>
        <taxon>Aspergillus subgen. Fumigati</taxon>
    </lineage>
</organism>
<dbReference type="EMBL" id="JACBAD010001772">
    <property type="protein sequence ID" value="KAF7134047.1"/>
    <property type="molecule type" value="Genomic_DNA"/>
</dbReference>
<sequence length="192" mass="21488">MALTCSCCDNAANAPESNHDTSSRPCVDDWLLSEKATDSDIRTRAQFHETRDAISREYLDKTATPFPWPEKSLGWSLFCMIFVRWYTCPDGPYAGTRKVPNSAINLPTGNIPRTVFESGFADDLPFSMPSAPLQLSRRATPQQAPRPRYVLPTPEERIVRLRQLLAVAANFLTTAADVLSTFINDFAFELPD</sequence>
<comment type="caution">
    <text evidence="1">The sequence shown here is derived from an EMBL/GenBank/DDBJ whole genome shotgun (WGS) entry which is preliminary data.</text>
</comment>